<proteinExistence type="predicted"/>
<evidence type="ECO:0000259" key="1">
    <source>
        <dbReference type="Pfam" id="PF13173"/>
    </source>
</evidence>
<reference evidence="4" key="1">
    <citation type="submission" date="2012-11" db="EMBL/GenBank/DDBJ databases">
        <authorList>
            <person name="Lucero-Rivera Y.E."/>
            <person name="Tovar-Ramirez D."/>
        </authorList>
    </citation>
    <scope>NUCLEOTIDE SEQUENCE [LARGE SCALE GENOMIC DNA]</scope>
    <source>
        <strain evidence="4">Araruama</strain>
    </source>
</reference>
<comment type="caution">
    <text evidence="3">The sequence shown here is derived from an EMBL/GenBank/DDBJ whole genome shotgun (WGS) entry which is preliminary data.</text>
</comment>
<dbReference type="Proteomes" id="UP000189670">
    <property type="component" value="Unassembled WGS sequence"/>
</dbReference>
<evidence type="ECO:0000313" key="4">
    <source>
        <dbReference type="Proteomes" id="UP000189670"/>
    </source>
</evidence>
<dbReference type="Pfam" id="PF13173">
    <property type="entry name" value="AAA_14"/>
    <property type="match status" value="1"/>
</dbReference>
<sequence>MIKKNRQYRKEIRKSLDFFGFLSDIVIMKRYLETYIMDDLTSKIILLTGPRQSGKTTLSKMIDTSYDYLNYDNLDHRMRFFEKSWDRSKKLIIFDELHKMKNWKSWIKGIYDTEGMPPSMIVTGSAKLDTYRKVGDSLAGRFFQFRLHPLDLKEIKQATNCKDLEKHLNILLETGGFPEPYLQGNQRYYNRWKKTHLDIILKQDLIDLENVRQITAIETLIQLLKTKVGSLISYSSLARDLQCSDKTIKQWLTILENMYVIFKVPPFNKKISRSILKAPKYYFYDTGQVVGDEGVKLENLIACALLKEIHFREDCLGEDGQLYFLRNKEGKEIDFLVTKLGTPTHMIEVKLADSNISPNFSIFNKYFDSIKQIQITKNIQREKTYPNGAEIRKAHTWLADFQL</sequence>
<protein>
    <submittedName>
        <fullName evidence="3">ATPase</fullName>
    </submittedName>
</protein>
<dbReference type="EMBL" id="ATBP01000554">
    <property type="protein sequence ID" value="ETR69809.1"/>
    <property type="molecule type" value="Genomic_DNA"/>
</dbReference>
<dbReference type="PANTHER" id="PTHR43566:SF1">
    <property type="entry name" value="AAA+ ATPASE DOMAIN-CONTAINING PROTEIN"/>
    <property type="match status" value="1"/>
</dbReference>
<name>A0A1V1P4I7_9BACT</name>
<dbReference type="SUPFAM" id="SSF52540">
    <property type="entry name" value="P-loop containing nucleoside triphosphate hydrolases"/>
    <property type="match status" value="1"/>
</dbReference>
<dbReference type="Pfam" id="PF13635">
    <property type="entry name" value="DUF4143"/>
    <property type="match status" value="1"/>
</dbReference>
<evidence type="ECO:0000313" key="3">
    <source>
        <dbReference type="EMBL" id="ETR69809.1"/>
    </source>
</evidence>
<feature type="domain" description="AAA" evidence="1">
    <location>
        <begin position="42"/>
        <end position="155"/>
    </location>
</feature>
<dbReference type="InterPro" id="IPR027417">
    <property type="entry name" value="P-loop_NTPase"/>
</dbReference>
<gene>
    <name evidence="3" type="ORF">OMM_03687</name>
</gene>
<dbReference type="InterPro" id="IPR025420">
    <property type="entry name" value="DUF4143"/>
</dbReference>
<accession>A0A1V1P4I7</accession>
<organism evidence="3 4">
    <name type="scientific">Candidatus Magnetoglobus multicellularis str. Araruama</name>
    <dbReference type="NCBI Taxonomy" id="890399"/>
    <lineage>
        <taxon>Bacteria</taxon>
        <taxon>Pseudomonadati</taxon>
        <taxon>Thermodesulfobacteriota</taxon>
        <taxon>Desulfobacteria</taxon>
        <taxon>Desulfobacterales</taxon>
        <taxon>Desulfobacteraceae</taxon>
        <taxon>Candidatus Magnetoglobus</taxon>
    </lineage>
</organism>
<feature type="domain" description="DUF4143" evidence="2">
    <location>
        <begin position="203"/>
        <end position="351"/>
    </location>
</feature>
<dbReference type="AlphaFoldDB" id="A0A1V1P4I7"/>
<dbReference type="PANTHER" id="PTHR43566">
    <property type="entry name" value="CONSERVED PROTEIN"/>
    <property type="match status" value="1"/>
</dbReference>
<evidence type="ECO:0000259" key="2">
    <source>
        <dbReference type="Pfam" id="PF13635"/>
    </source>
</evidence>
<dbReference type="InterPro" id="IPR041682">
    <property type="entry name" value="AAA_14"/>
</dbReference>